<keyword evidence="4" id="KW-1185">Reference proteome</keyword>
<dbReference type="Pfam" id="PF14244">
    <property type="entry name" value="Retrotran_gag_3"/>
    <property type="match status" value="1"/>
</dbReference>
<reference evidence="3" key="1">
    <citation type="journal article" date="2022" name="Plant J.">
        <title>Strategies of tolerance reflected in two North American maple genomes.</title>
        <authorList>
            <person name="McEvoy S.L."/>
            <person name="Sezen U.U."/>
            <person name="Trouern-Trend A."/>
            <person name="McMahon S.M."/>
            <person name="Schaberg P.G."/>
            <person name="Yang J."/>
            <person name="Wegrzyn J.L."/>
            <person name="Swenson N.G."/>
        </authorList>
    </citation>
    <scope>NUCLEOTIDE SEQUENCE</scope>
    <source>
        <strain evidence="3">91603</strain>
    </source>
</reference>
<name>A0AAD5ID60_ACENE</name>
<sequence>MVSKLQDQGSTSQPREETMTPIPNKGPVIANQQWVTVNPSKQLIGVKLGDNNFLLWKQQVTAALRGLGLLGFINGTKTCPLSTIQGVESCL</sequence>
<evidence type="ECO:0000259" key="2">
    <source>
        <dbReference type="Pfam" id="PF14244"/>
    </source>
</evidence>
<dbReference type="AlphaFoldDB" id="A0AAD5ID60"/>
<reference evidence="3" key="2">
    <citation type="submission" date="2023-02" db="EMBL/GenBank/DDBJ databases">
        <authorList>
            <person name="Swenson N.G."/>
            <person name="Wegrzyn J.L."/>
            <person name="Mcevoy S.L."/>
        </authorList>
    </citation>
    <scope>NUCLEOTIDE SEQUENCE</scope>
    <source>
        <strain evidence="3">91603</strain>
        <tissue evidence="3">Leaf</tissue>
    </source>
</reference>
<evidence type="ECO:0000313" key="4">
    <source>
        <dbReference type="Proteomes" id="UP001064489"/>
    </source>
</evidence>
<feature type="domain" description="Retrotransposon Copia-like N-terminal" evidence="2">
    <location>
        <begin position="38"/>
        <end position="80"/>
    </location>
</feature>
<dbReference type="InterPro" id="IPR029472">
    <property type="entry name" value="Copia-like_N"/>
</dbReference>
<comment type="caution">
    <text evidence="3">The sequence shown here is derived from an EMBL/GenBank/DDBJ whole genome shotgun (WGS) entry which is preliminary data.</text>
</comment>
<feature type="compositionally biased region" description="Polar residues" evidence="1">
    <location>
        <begin position="1"/>
        <end position="13"/>
    </location>
</feature>
<dbReference type="EMBL" id="JAJSOW010000106">
    <property type="protein sequence ID" value="KAI9160191.1"/>
    <property type="molecule type" value="Genomic_DNA"/>
</dbReference>
<evidence type="ECO:0000313" key="3">
    <source>
        <dbReference type="EMBL" id="KAI9160191.1"/>
    </source>
</evidence>
<feature type="region of interest" description="Disordered" evidence="1">
    <location>
        <begin position="1"/>
        <end position="25"/>
    </location>
</feature>
<dbReference type="Proteomes" id="UP001064489">
    <property type="component" value="Chromosome 2"/>
</dbReference>
<organism evidence="3 4">
    <name type="scientific">Acer negundo</name>
    <name type="common">Box elder</name>
    <dbReference type="NCBI Taxonomy" id="4023"/>
    <lineage>
        <taxon>Eukaryota</taxon>
        <taxon>Viridiplantae</taxon>
        <taxon>Streptophyta</taxon>
        <taxon>Embryophyta</taxon>
        <taxon>Tracheophyta</taxon>
        <taxon>Spermatophyta</taxon>
        <taxon>Magnoliopsida</taxon>
        <taxon>eudicotyledons</taxon>
        <taxon>Gunneridae</taxon>
        <taxon>Pentapetalae</taxon>
        <taxon>rosids</taxon>
        <taxon>malvids</taxon>
        <taxon>Sapindales</taxon>
        <taxon>Sapindaceae</taxon>
        <taxon>Hippocastanoideae</taxon>
        <taxon>Acereae</taxon>
        <taxon>Acer</taxon>
    </lineage>
</organism>
<gene>
    <name evidence="3" type="ORF">LWI28_005928</name>
</gene>
<proteinExistence type="predicted"/>
<protein>
    <recommendedName>
        <fullName evidence="2">Retrotransposon Copia-like N-terminal domain-containing protein</fullName>
    </recommendedName>
</protein>
<evidence type="ECO:0000256" key="1">
    <source>
        <dbReference type="SAM" id="MobiDB-lite"/>
    </source>
</evidence>
<accession>A0AAD5ID60</accession>